<dbReference type="Proteomes" id="UP000005239">
    <property type="component" value="Unassembled WGS sequence"/>
</dbReference>
<dbReference type="GO" id="GO:0015629">
    <property type="term" value="C:actin cytoskeleton"/>
    <property type="evidence" value="ECO:0000318"/>
    <property type="project" value="GO_Central"/>
</dbReference>
<dbReference type="InterPro" id="IPR008999">
    <property type="entry name" value="Actin-crosslinking"/>
</dbReference>
<organism evidence="1 2">
    <name type="scientific">Pristionchus pacificus</name>
    <name type="common">Parasitic nematode worm</name>
    <dbReference type="NCBI Taxonomy" id="54126"/>
    <lineage>
        <taxon>Eukaryota</taxon>
        <taxon>Metazoa</taxon>
        <taxon>Ecdysozoa</taxon>
        <taxon>Nematoda</taxon>
        <taxon>Chromadorea</taxon>
        <taxon>Rhabditida</taxon>
        <taxon>Rhabditina</taxon>
        <taxon>Diplogasteromorpha</taxon>
        <taxon>Diplogasteroidea</taxon>
        <taxon>Neodiplogasteridae</taxon>
        <taxon>Pristionchus</taxon>
    </lineage>
</organism>
<dbReference type="OrthoDB" id="5787463at2759"/>
<dbReference type="SUPFAM" id="SSF50405">
    <property type="entry name" value="Actin-crosslinking proteins"/>
    <property type="match status" value="1"/>
</dbReference>
<dbReference type="EnsemblMetazoa" id="PPA20889.1">
    <property type="protein sequence ID" value="PPA20889.1"/>
    <property type="gene ID" value="WBGene00110443"/>
</dbReference>
<sequence length="131" mass="15301">MLLSNDVAGQRFLRSVYGTFLRIRLGYVDLGPHCESYAHWHIEQRKEKIVLRAFCYPTKYLRANPDGFVDLADEAFEWEEWMPVRNDENGTWSFLSYHGTWLRAQMDGDVVLTDSLETICKGETQFALGCW</sequence>
<protein>
    <submittedName>
        <fullName evidence="1">Uncharacterized protein</fullName>
    </submittedName>
</protein>
<accession>A0A2A6D2I1</accession>
<dbReference type="GO" id="GO:0051015">
    <property type="term" value="F:actin filament binding"/>
    <property type="evidence" value="ECO:0000318"/>
    <property type="project" value="GO_Central"/>
</dbReference>
<dbReference type="PANTHER" id="PTHR33351:SF1">
    <property type="entry name" value="IG-LIKE DOMAIN-CONTAINING PROTEIN-RELATED"/>
    <property type="match status" value="1"/>
</dbReference>
<proteinExistence type="predicted"/>
<reference evidence="1" key="2">
    <citation type="submission" date="2022-06" db="UniProtKB">
        <authorList>
            <consortium name="EnsemblMetazoa"/>
        </authorList>
    </citation>
    <scope>IDENTIFICATION</scope>
    <source>
        <strain evidence="1">PS312</strain>
    </source>
</reference>
<dbReference type="Gene3D" id="2.80.10.50">
    <property type="match status" value="1"/>
</dbReference>
<dbReference type="CDD" id="cd00257">
    <property type="entry name" value="beta-trefoil_FSCN-like"/>
    <property type="match status" value="1"/>
</dbReference>
<accession>A0A8R1YMF9</accession>
<evidence type="ECO:0000313" key="2">
    <source>
        <dbReference type="Proteomes" id="UP000005239"/>
    </source>
</evidence>
<name>A0A2A6D2I1_PRIPA</name>
<dbReference type="AlphaFoldDB" id="A0A2A6D2I1"/>
<keyword evidence="2" id="KW-1185">Reference proteome</keyword>
<gene>
    <name evidence="1" type="primary">WBGene00110443</name>
</gene>
<dbReference type="InterPro" id="IPR052883">
    <property type="entry name" value="Hisactophilin"/>
</dbReference>
<dbReference type="PANTHER" id="PTHR33351">
    <property type="entry name" value="HISACTOPHILIN-1-RELATED"/>
    <property type="match status" value="1"/>
</dbReference>
<evidence type="ECO:0000313" key="1">
    <source>
        <dbReference type="EnsemblMetazoa" id="PPA20889.1"/>
    </source>
</evidence>
<reference evidence="2" key="1">
    <citation type="journal article" date="2008" name="Nat. Genet.">
        <title>The Pristionchus pacificus genome provides a unique perspective on nematode lifestyle and parasitism.</title>
        <authorList>
            <person name="Dieterich C."/>
            <person name="Clifton S.W."/>
            <person name="Schuster L.N."/>
            <person name="Chinwalla A."/>
            <person name="Delehaunty K."/>
            <person name="Dinkelacker I."/>
            <person name="Fulton L."/>
            <person name="Fulton R."/>
            <person name="Godfrey J."/>
            <person name="Minx P."/>
            <person name="Mitreva M."/>
            <person name="Roeseler W."/>
            <person name="Tian H."/>
            <person name="Witte H."/>
            <person name="Yang S.P."/>
            <person name="Wilson R.K."/>
            <person name="Sommer R.J."/>
        </authorList>
    </citation>
    <scope>NUCLEOTIDE SEQUENCE [LARGE SCALE GENOMIC DNA]</scope>
    <source>
        <strain evidence="2">PS312</strain>
    </source>
</reference>
<dbReference type="GO" id="GO:0030041">
    <property type="term" value="P:actin filament polymerization"/>
    <property type="evidence" value="ECO:0000318"/>
    <property type="project" value="GO_Central"/>
</dbReference>